<dbReference type="Proteomes" id="UP000325161">
    <property type="component" value="Chromosome"/>
</dbReference>
<sequence>MDLKQLEAEFADRVQQACDQARELGLAPVRLEQMLRAQHAATLAKKLMLSGDIHSSMKDLVRAGHRELTLEAVMLQPDFAPIFSAAQLQAAAWRLSMAAPQD</sequence>
<dbReference type="KEGG" id="pacr:FXN63_08240"/>
<dbReference type="AlphaFoldDB" id="A0A5C0AYC5"/>
<name>A0A5C0AYC5_9BURK</name>
<proteinExistence type="predicted"/>
<dbReference type="OrthoDB" id="8420065at2"/>
<protein>
    <submittedName>
        <fullName evidence="1">Uncharacterized protein</fullName>
    </submittedName>
</protein>
<evidence type="ECO:0000313" key="1">
    <source>
        <dbReference type="EMBL" id="QEI05840.1"/>
    </source>
</evidence>
<evidence type="ECO:0000313" key="2">
    <source>
        <dbReference type="Proteomes" id="UP000325161"/>
    </source>
</evidence>
<gene>
    <name evidence="1" type="ORF">FXN63_08240</name>
</gene>
<dbReference type="RefSeq" id="WP_148814223.1">
    <property type="nucleotide sequence ID" value="NZ_CP043046.1"/>
</dbReference>
<organism evidence="1 2">
    <name type="scientific">Pigmentiphaga aceris</name>
    <dbReference type="NCBI Taxonomy" id="1940612"/>
    <lineage>
        <taxon>Bacteria</taxon>
        <taxon>Pseudomonadati</taxon>
        <taxon>Pseudomonadota</taxon>
        <taxon>Betaproteobacteria</taxon>
        <taxon>Burkholderiales</taxon>
        <taxon>Alcaligenaceae</taxon>
        <taxon>Pigmentiphaga</taxon>
    </lineage>
</organism>
<keyword evidence="2" id="KW-1185">Reference proteome</keyword>
<accession>A0A5C0AYC5</accession>
<reference evidence="1 2" key="1">
    <citation type="submission" date="2019-08" db="EMBL/GenBank/DDBJ databases">
        <title>Amphibian skin-associated Pigmentiphaga: genome sequence and occurrence across geography and hosts.</title>
        <authorList>
            <person name="Bletz M.C."/>
            <person name="Bunk B."/>
            <person name="Sproeer C."/>
            <person name="Biwer P."/>
            <person name="Reiter S."/>
            <person name="Rabemananjara F.C.E."/>
            <person name="Schulz S."/>
            <person name="Overmann J."/>
            <person name="Vences M."/>
        </authorList>
    </citation>
    <scope>NUCLEOTIDE SEQUENCE [LARGE SCALE GENOMIC DNA]</scope>
    <source>
        <strain evidence="1 2">Mada1488</strain>
    </source>
</reference>
<dbReference type="EMBL" id="CP043046">
    <property type="protein sequence ID" value="QEI05840.1"/>
    <property type="molecule type" value="Genomic_DNA"/>
</dbReference>